<evidence type="ECO:0000313" key="6">
    <source>
        <dbReference type="EMBL" id="CAK0887756.1"/>
    </source>
</evidence>
<dbReference type="PROSITE" id="PS51682">
    <property type="entry name" value="SAM_OMT_I"/>
    <property type="match status" value="1"/>
</dbReference>
<evidence type="ECO:0008006" key="8">
    <source>
        <dbReference type="Google" id="ProtNLM"/>
    </source>
</evidence>
<dbReference type="InterPro" id="IPR029063">
    <property type="entry name" value="SAM-dependent_MTases_sf"/>
</dbReference>
<dbReference type="Proteomes" id="UP001189429">
    <property type="component" value="Unassembled WGS sequence"/>
</dbReference>
<feature type="region of interest" description="Disordered" evidence="5">
    <location>
        <begin position="660"/>
        <end position="712"/>
    </location>
</feature>
<reference evidence="6" key="1">
    <citation type="submission" date="2023-10" db="EMBL/GenBank/DDBJ databases">
        <authorList>
            <person name="Chen Y."/>
            <person name="Shah S."/>
            <person name="Dougan E. K."/>
            <person name="Thang M."/>
            <person name="Chan C."/>
        </authorList>
    </citation>
    <scope>NUCLEOTIDE SEQUENCE [LARGE SCALE GENOMIC DNA]</scope>
</reference>
<sequence length="894" mass="95905">MDKSLLVNWAGWSTDRRRQALLVHDVSLAGALHSTLHATWKAEFQARAAGFERSFVPFSAELFPLLASMEFDGATDSGGRYSVHSVGWPASACEDPARIPAALAAARQVTRDLVRVPPRRWASELLSPPPQTWPEFEACLALLVEQLLVRAGALTGRAAKRQRQRERRREVRKLGCRVPEALGAVEEATALDGGAEEVGAGAAPPEPQPERSPLADARNAFDEDSEDERVNARRQFTEPVPVARRLLSPDDVDRALRADGPVGLAAADERCQPTVGNDAASVFSISTSAGSLSSGKAASSTAFLKGSAAPPREGSASAGAAAAPEAAAQAVCAIWEPLAERAERGAAAREEPHNPGCEAGLHNNASFSLVDSIRMQLEGALAALQAGQQDGCETRLKSAIELCSGLDPYLQSVNRPMSQQWDSLQRATQQVDWRQKYLQKETRDLFHEGMSTNPVLVQTLQFLCRTLRATRTLQIGLFTGGAALGIAEALPAGGRVVALEADGFLADFARDHLHQSPHGRKVAVQHGDIGDLLRELPASDEGDKFQVVFIDGSKTEYGAYLDAILERDLLVPGGVFVVDDVLWKGAVYCSSALGDRDHRCSCNSCWPSPWPSKLPEDEVASVLSGFNAQVRRDDRLEPLVLPIHNGVALIRRAGEDRLPLEAEGAPPRPSGVQAPPGEGPGGSARAGRAGRGRRGSTQGVPPCRPPRLDGCWRRLGRRGPGARRLLAGHPRDVPGRGVPVAARAAHDALSASARAPAQAGPPSRRASRVRPSRPWHSRRPWAFQMRPAMALLPSVSRRRFWPTRLRREAPHVPSFSATRNNQTGCVAAMASRCAFLDVASHLSCATFALVPQNTICPSFLQSGWALSASVTGGFAASFVYRFRISVVACTCGTT</sequence>
<evidence type="ECO:0000313" key="7">
    <source>
        <dbReference type="Proteomes" id="UP001189429"/>
    </source>
</evidence>
<evidence type="ECO:0000256" key="5">
    <source>
        <dbReference type="SAM" id="MobiDB-lite"/>
    </source>
</evidence>
<comment type="caution">
    <text evidence="6">The sequence shown here is derived from an EMBL/GenBank/DDBJ whole genome shotgun (WGS) entry which is preliminary data.</text>
</comment>
<feature type="compositionally biased region" description="Low complexity" evidence="5">
    <location>
        <begin position="745"/>
        <end position="764"/>
    </location>
</feature>
<feature type="region of interest" description="Disordered" evidence="5">
    <location>
        <begin position="189"/>
        <end position="214"/>
    </location>
</feature>
<evidence type="ECO:0000256" key="4">
    <source>
        <dbReference type="ARBA" id="ARBA00023453"/>
    </source>
</evidence>
<dbReference type="CDD" id="cd02440">
    <property type="entry name" value="AdoMet_MTases"/>
    <property type="match status" value="1"/>
</dbReference>
<evidence type="ECO:0000256" key="3">
    <source>
        <dbReference type="ARBA" id="ARBA00022691"/>
    </source>
</evidence>
<comment type="similarity">
    <text evidence="4">Belongs to the class I-like SAM-binding methyltransferase superfamily. Cation-dependent O-methyltransferase family.</text>
</comment>
<keyword evidence="2" id="KW-0808">Transferase</keyword>
<proteinExistence type="inferred from homology"/>
<keyword evidence="3" id="KW-0949">S-adenosyl-L-methionine</keyword>
<feature type="compositionally biased region" description="Basic residues" evidence="5">
    <location>
        <begin position="765"/>
        <end position="776"/>
    </location>
</feature>
<dbReference type="InterPro" id="IPR002935">
    <property type="entry name" value="SAM_O-MeTrfase"/>
</dbReference>
<dbReference type="Pfam" id="PF01596">
    <property type="entry name" value="Methyltransf_3"/>
    <property type="match status" value="1"/>
</dbReference>
<evidence type="ECO:0000256" key="2">
    <source>
        <dbReference type="ARBA" id="ARBA00022679"/>
    </source>
</evidence>
<dbReference type="EMBL" id="CAUYUJ010018982">
    <property type="protein sequence ID" value="CAK0887756.1"/>
    <property type="molecule type" value="Genomic_DNA"/>
</dbReference>
<dbReference type="SUPFAM" id="SSF53335">
    <property type="entry name" value="S-adenosyl-L-methionine-dependent methyltransferases"/>
    <property type="match status" value="1"/>
</dbReference>
<gene>
    <name evidence="6" type="ORF">PCOR1329_LOCUS68728</name>
</gene>
<name>A0ABN9WMC4_9DINO</name>
<dbReference type="Gene3D" id="3.40.50.150">
    <property type="entry name" value="Vaccinia Virus protein VP39"/>
    <property type="match status" value="1"/>
</dbReference>
<keyword evidence="1" id="KW-0489">Methyltransferase</keyword>
<accession>A0ABN9WMC4</accession>
<dbReference type="PANTHER" id="PTHR10509">
    <property type="entry name" value="O-METHYLTRANSFERASE-RELATED"/>
    <property type="match status" value="1"/>
</dbReference>
<protein>
    <recommendedName>
        <fullName evidence="8">Caffeoyl-CoA O-methyltransferase</fullName>
    </recommendedName>
</protein>
<dbReference type="PANTHER" id="PTHR10509:SF14">
    <property type="entry name" value="CAFFEOYL-COA O-METHYLTRANSFERASE 3-RELATED"/>
    <property type="match status" value="1"/>
</dbReference>
<dbReference type="InterPro" id="IPR050362">
    <property type="entry name" value="Cation-dep_OMT"/>
</dbReference>
<keyword evidence="7" id="KW-1185">Reference proteome</keyword>
<evidence type="ECO:0000256" key="1">
    <source>
        <dbReference type="ARBA" id="ARBA00022603"/>
    </source>
</evidence>
<organism evidence="6 7">
    <name type="scientific">Prorocentrum cordatum</name>
    <dbReference type="NCBI Taxonomy" id="2364126"/>
    <lineage>
        <taxon>Eukaryota</taxon>
        <taxon>Sar</taxon>
        <taxon>Alveolata</taxon>
        <taxon>Dinophyceae</taxon>
        <taxon>Prorocentrales</taxon>
        <taxon>Prorocentraceae</taxon>
        <taxon>Prorocentrum</taxon>
    </lineage>
</organism>
<feature type="region of interest" description="Disordered" evidence="5">
    <location>
        <begin position="745"/>
        <end position="776"/>
    </location>
</feature>